<dbReference type="EMBL" id="CP012603">
    <property type="protein sequence ID" value="ALE41095.1"/>
    <property type="molecule type" value="Genomic_DNA"/>
</dbReference>
<accession>A0A0M3TMM3</accession>
<reference evidence="1 2" key="1">
    <citation type="journal article" date="2015" name="Genome Announc.">
        <title>Whole-Genome Sequence of Leptospira interrogans Serovar Hardjo Subtype Hardjoprajitno Strain Norma, Isolated from Cattle in a Leptospirosis Outbreak in Brazil.</title>
        <authorList>
            <person name="Cosate M.R."/>
            <person name="Soares S.C."/>
            <person name="Mendes T.A."/>
            <person name="Raittz R.T."/>
            <person name="Moreira E.C."/>
            <person name="Leite R."/>
            <person name="Fernandes G.R."/>
            <person name="Haddad J.P."/>
            <person name="Ortega J.M."/>
        </authorList>
    </citation>
    <scope>NUCLEOTIDE SEQUENCE [LARGE SCALE GENOMIC DNA]</scope>
    <source>
        <strain evidence="1 2">Norma</strain>
    </source>
</reference>
<evidence type="ECO:0000313" key="2">
    <source>
        <dbReference type="Proteomes" id="UP000056502"/>
    </source>
</evidence>
<dbReference type="Proteomes" id="UP000056502">
    <property type="component" value="Chromosome I"/>
</dbReference>
<protein>
    <submittedName>
        <fullName evidence="1">Uncharacterized protein</fullName>
    </submittedName>
</protein>
<name>A0A0M3TMM3_LEPIR</name>
<sequence length="41" mass="4909">MISIPKMWELLQIMILRTDSKIVGTHTFRRFFLVLLRPAHV</sequence>
<dbReference type="PATRIC" id="fig|1279460.3.peg.4044"/>
<dbReference type="AlphaFoldDB" id="A0A0M3TMM3"/>
<proteinExistence type="predicted"/>
<gene>
    <name evidence="1" type="ORF">G436_3954</name>
</gene>
<organism evidence="1">
    <name type="scientific">Leptospira interrogans serovar Hardjo str. Norma</name>
    <dbReference type="NCBI Taxonomy" id="1279460"/>
    <lineage>
        <taxon>Bacteria</taxon>
        <taxon>Pseudomonadati</taxon>
        <taxon>Spirochaetota</taxon>
        <taxon>Spirochaetia</taxon>
        <taxon>Leptospirales</taxon>
        <taxon>Leptospiraceae</taxon>
        <taxon>Leptospira</taxon>
    </lineage>
</organism>
<evidence type="ECO:0000313" key="1">
    <source>
        <dbReference type="EMBL" id="ALE41095.1"/>
    </source>
</evidence>
<dbReference type="AntiFam" id="ANF00051">
    <property type="entry name" value="Translation of DNA tandem repeat"/>
</dbReference>